<evidence type="ECO:0000259" key="1">
    <source>
        <dbReference type="Pfam" id="PF13490"/>
    </source>
</evidence>
<organism evidence="2 3">
    <name type="scientific">Cupriavidus yeoncheonensis</name>
    <dbReference type="NCBI Taxonomy" id="1462994"/>
    <lineage>
        <taxon>Bacteria</taxon>
        <taxon>Pseudomonadati</taxon>
        <taxon>Pseudomonadota</taxon>
        <taxon>Betaproteobacteria</taxon>
        <taxon>Burkholderiales</taxon>
        <taxon>Burkholderiaceae</taxon>
        <taxon>Cupriavidus</taxon>
    </lineage>
</organism>
<sequence>MECNEARRLLHAGADGELGPADLARLDPHLASCPDCAAEIARIRALRDAVREGATYHRADSELRARLMASLPAPPREASGARWGNFGGNFGGNLGGNLGRWLAWGHPARLGLALAMVLAVALGAAQLARYRYDADAVAREMVASHVRALLSGRPLDVASLDQHTVKPWFNGRLDYAPVVRDLAAQGFVLAGGRLDYVDGRPVAVVVYRRNRHPVDVFVFPEGATGLPPKVSGSRQGYQLESWDADGMRFLAITDASAEDLRALRRAWQAASPAAPQR</sequence>
<reference evidence="2" key="1">
    <citation type="submission" date="2021-03" db="EMBL/GenBank/DDBJ databases">
        <authorList>
            <person name="Peeters C."/>
        </authorList>
    </citation>
    <scope>NUCLEOTIDE SEQUENCE</scope>
    <source>
        <strain evidence="2">LMG 31506</strain>
    </source>
</reference>
<gene>
    <name evidence="2" type="ORF">LMG31506_03508</name>
</gene>
<feature type="domain" description="Putative zinc-finger" evidence="1">
    <location>
        <begin position="3"/>
        <end position="37"/>
    </location>
</feature>
<dbReference type="AlphaFoldDB" id="A0A916IUA2"/>
<accession>A0A916IUA2</accession>
<proteinExistence type="predicted"/>
<keyword evidence="3" id="KW-1185">Reference proteome</keyword>
<comment type="caution">
    <text evidence="2">The sequence shown here is derived from an EMBL/GenBank/DDBJ whole genome shotgun (WGS) entry which is preliminary data.</text>
</comment>
<name>A0A916IUA2_9BURK</name>
<dbReference type="EMBL" id="CAJPUY010000012">
    <property type="protein sequence ID" value="CAG2146933.1"/>
    <property type="molecule type" value="Genomic_DNA"/>
</dbReference>
<protein>
    <recommendedName>
        <fullName evidence="1">Putative zinc-finger domain-containing protein</fullName>
    </recommendedName>
</protein>
<dbReference type="RefSeq" id="WP_211948444.1">
    <property type="nucleotide sequence ID" value="NZ_CAJPUY010000012.1"/>
</dbReference>
<dbReference type="Proteomes" id="UP000672934">
    <property type="component" value="Unassembled WGS sequence"/>
</dbReference>
<evidence type="ECO:0000313" key="2">
    <source>
        <dbReference type="EMBL" id="CAG2146933.1"/>
    </source>
</evidence>
<evidence type="ECO:0000313" key="3">
    <source>
        <dbReference type="Proteomes" id="UP000672934"/>
    </source>
</evidence>
<dbReference type="Pfam" id="PF13490">
    <property type="entry name" value="zf-HC2"/>
    <property type="match status" value="1"/>
</dbReference>
<dbReference type="Gene3D" id="1.10.10.1320">
    <property type="entry name" value="Anti-sigma factor, zinc-finger domain"/>
    <property type="match status" value="1"/>
</dbReference>
<dbReference type="InterPro" id="IPR041916">
    <property type="entry name" value="Anti_sigma_zinc_sf"/>
</dbReference>
<dbReference type="InterPro" id="IPR027383">
    <property type="entry name" value="Znf_put"/>
</dbReference>